<evidence type="ECO:0000256" key="2">
    <source>
        <dbReference type="ARBA" id="ARBA00022692"/>
    </source>
</evidence>
<reference evidence="7" key="2">
    <citation type="journal article" date="2023" name="IMA Fungus">
        <title>Comparative genomic study of the Penicillium genus elucidates a diverse pangenome and 15 lateral gene transfer events.</title>
        <authorList>
            <person name="Petersen C."/>
            <person name="Sorensen T."/>
            <person name="Nielsen M.R."/>
            <person name="Sondergaard T.E."/>
            <person name="Sorensen J.L."/>
            <person name="Fitzpatrick D.A."/>
            <person name="Frisvad J.C."/>
            <person name="Nielsen K.L."/>
        </authorList>
    </citation>
    <scope>NUCLEOTIDE SEQUENCE</scope>
    <source>
        <strain evidence="7">IBT 16125</strain>
    </source>
</reference>
<dbReference type="Proteomes" id="UP001213681">
    <property type="component" value="Unassembled WGS sequence"/>
</dbReference>
<dbReference type="Gene3D" id="1.20.1720.10">
    <property type="entry name" value="Multidrug resistance protein D"/>
    <property type="match status" value="1"/>
</dbReference>
<feature type="transmembrane region" description="Helical" evidence="5">
    <location>
        <begin position="451"/>
        <end position="472"/>
    </location>
</feature>
<dbReference type="SUPFAM" id="SSF103473">
    <property type="entry name" value="MFS general substrate transporter"/>
    <property type="match status" value="1"/>
</dbReference>
<feature type="transmembrane region" description="Helical" evidence="5">
    <location>
        <begin position="292"/>
        <end position="310"/>
    </location>
</feature>
<comment type="caution">
    <text evidence="7">The sequence shown here is derived from an EMBL/GenBank/DDBJ whole genome shotgun (WGS) entry which is preliminary data.</text>
</comment>
<evidence type="ECO:0000313" key="8">
    <source>
        <dbReference type="Proteomes" id="UP001213681"/>
    </source>
</evidence>
<keyword evidence="4 5" id="KW-0472">Membrane</keyword>
<dbReference type="PANTHER" id="PTHR23501">
    <property type="entry name" value="MAJOR FACILITATOR SUPERFAMILY"/>
    <property type="match status" value="1"/>
</dbReference>
<feature type="transmembrane region" description="Helical" evidence="5">
    <location>
        <begin position="180"/>
        <end position="202"/>
    </location>
</feature>
<feature type="transmembrane region" description="Helical" evidence="5">
    <location>
        <begin position="55"/>
        <end position="74"/>
    </location>
</feature>
<gene>
    <name evidence="7" type="ORF">N7458_010069</name>
</gene>
<feature type="transmembrane region" description="Helical" evidence="5">
    <location>
        <begin position="214"/>
        <end position="231"/>
    </location>
</feature>
<feature type="transmembrane region" description="Helical" evidence="5">
    <location>
        <begin position="114"/>
        <end position="136"/>
    </location>
</feature>
<evidence type="ECO:0000259" key="6">
    <source>
        <dbReference type="PROSITE" id="PS50850"/>
    </source>
</evidence>
<dbReference type="Gene3D" id="1.20.1250.20">
    <property type="entry name" value="MFS general substrate transporter like domains"/>
    <property type="match status" value="1"/>
</dbReference>
<dbReference type="InterPro" id="IPR011701">
    <property type="entry name" value="MFS"/>
</dbReference>
<dbReference type="GO" id="GO:0005886">
    <property type="term" value="C:plasma membrane"/>
    <property type="evidence" value="ECO:0007669"/>
    <property type="project" value="TreeGrafter"/>
</dbReference>
<feature type="transmembrane region" description="Helical" evidence="5">
    <location>
        <begin position="252"/>
        <end position="272"/>
    </location>
</feature>
<keyword evidence="2 5" id="KW-0812">Transmembrane</keyword>
<dbReference type="PROSITE" id="PS50850">
    <property type="entry name" value="MFS"/>
    <property type="match status" value="1"/>
</dbReference>
<accession>A0AAD6C0F0</accession>
<evidence type="ECO:0000256" key="3">
    <source>
        <dbReference type="ARBA" id="ARBA00022989"/>
    </source>
</evidence>
<sequence>MLNNLKLQANIIQTIAKDLHGNATDTFWVGTAYLLPCASLQPFLCALSDVYGRRFILLSAITLFAIGSVVGSVAQNMATILAGRTIQGIGGGGLIPLPMIVMTDLFPLRERPKYTAYIQLFSAIGIIIGPVMGGLFTEHAANHGGWRWVFYVNFPFCLIAFLALFFALRKMKVTRESYRNIDWLGSFFFTSSMVSFLMGLSWGGTLYKWNSYRTVLPLSLGAVGIVCTVIWECYGARWPFLPLSVLKSRASIAVYLSSLVQGISMFGILYYITFYLEVVQRLSPTKTGTEILALSATMVPSGLITALLISKFGKYKWAQWKGWVVAALATGLLCMLDEKTKKGFWIGALVLLGLGHGILFNSILFAAQAVVPAKNVAYAATLYTFFRTMGYAVGVVVGGTTLENVTSDYLKDHGFPAQKAQDISSHIGPSEGLSAGAGHEDVIIQSYVHGIRGVFVALTCLAGLGLVTTFFVPQASMDQPLESDHHLELLRLGSNPSSPTFGVTRSESNLTVHSIHGKPENAVELHRVV</sequence>
<dbReference type="GO" id="GO:0022857">
    <property type="term" value="F:transmembrane transporter activity"/>
    <property type="evidence" value="ECO:0007669"/>
    <property type="project" value="InterPro"/>
</dbReference>
<dbReference type="RefSeq" id="XP_056762300.1">
    <property type="nucleotide sequence ID" value="XM_056913451.1"/>
</dbReference>
<keyword evidence="8" id="KW-1185">Reference proteome</keyword>
<dbReference type="InterPro" id="IPR020846">
    <property type="entry name" value="MFS_dom"/>
</dbReference>
<evidence type="ECO:0000313" key="7">
    <source>
        <dbReference type="EMBL" id="KAJ5439071.1"/>
    </source>
</evidence>
<dbReference type="PANTHER" id="PTHR23501:SF94">
    <property type="entry name" value="MAJOR FACILITATOR SUPERFAMILY (MFS) PROFILE DOMAIN-CONTAINING PROTEIN"/>
    <property type="match status" value="1"/>
</dbReference>
<feature type="transmembrane region" description="Helical" evidence="5">
    <location>
        <begin position="148"/>
        <end position="168"/>
    </location>
</feature>
<feature type="transmembrane region" description="Helical" evidence="5">
    <location>
        <begin position="80"/>
        <end position="102"/>
    </location>
</feature>
<evidence type="ECO:0000256" key="1">
    <source>
        <dbReference type="ARBA" id="ARBA00004141"/>
    </source>
</evidence>
<dbReference type="GeneID" id="81603694"/>
<keyword evidence="3 5" id="KW-1133">Transmembrane helix</keyword>
<feature type="transmembrane region" description="Helical" evidence="5">
    <location>
        <begin position="376"/>
        <end position="397"/>
    </location>
</feature>
<feature type="transmembrane region" description="Helical" evidence="5">
    <location>
        <begin position="27"/>
        <end position="48"/>
    </location>
</feature>
<dbReference type="InterPro" id="IPR036259">
    <property type="entry name" value="MFS_trans_sf"/>
</dbReference>
<dbReference type="AlphaFoldDB" id="A0AAD6C0F0"/>
<name>A0AAD6C0F0_9EURO</name>
<evidence type="ECO:0000256" key="5">
    <source>
        <dbReference type="SAM" id="Phobius"/>
    </source>
</evidence>
<protein>
    <recommendedName>
        <fullName evidence="6">Major facilitator superfamily (MFS) profile domain-containing protein</fullName>
    </recommendedName>
</protein>
<dbReference type="Pfam" id="PF07690">
    <property type="entry name" value="MFS_1"/>
    <property type="match status" value="1"/>
</dbReference>
<comment type="subcellular location">
    <subcellularLocation>
        <location evidence="1">Membrane</location>
        <topology evidence="1">Multi-pass membrane protein</topology>
    </subcellularLocation>
</comment>
<feature type="domain" description="Major facilitator superfamily (MFS) profile" evidence="6">
    <location>
        <begin position="1"/>
        <end position="477"/>
    </location>
</feature>
<feature type="transmembrane region" description="Helical" evidence="5">
    <location>
        <begin position="344"/>
        <end position="364"/>
    </location>
</feature>
<proteinExistence type="predicted"/>
<reference evidence="7" key="1">
    <citation type="submission" date="2022-12" db="EMBL/GenBank/DDBJ databases">
        <authorList>
            <person name="Petersen C."/>
        </authorList>
    </citation>
    <scope>NUCLEOTIDE SEQUENCE</scope>
    <source>
        <strain evidence="7">IBT 16125</strain>
    </source>
</reference>
<organism evidence="7 8">
    <name type="scientific">Penicillium daleae</name>
    <dbReference type="NCBI Taxonomy" id="63821"/>
    <lineage>
        <taxon>Eukaryota</taxon>
        <taxon>Fungi</taxon>
        <taxon>Dikarya</taxon>
        <taxon>Ascomycota</taxon>
        <taxon>Pezizomycotina</taxon>
        <taxon>Eurotiomycetes</taxon>
        <taxon>Eurotiomycetidae</taxon>
        <taxon>Eurotiales</taxon>
        <taxon>Aspergillaceae</taxon>
        <taxon>Penicillium</taxon>
    </lineage>
</organism>
<evidence type="ECO:0000256" key="4">
    <source>
        <dbReference type="ARBA" id="ARBA00023136"/>
    </source>
</evidence>
<dbReference type="EMBL" id="JAPVEA010000008">
    <property type="protein sequence ID" value="KAJ5439071.1"/>
    <property type="molecule type" value="Genomic_DNA"/>
</dbReference>